<dbReference type="EMBL" id="CP074352">
    <property type="protein sequence ID" value="UYU32404.1"/>
    <property type="molecule type" value="Genomic_DNA"/>
</dbReference>
<dbReference type="InterPro" id="IPR003509">
    <property type="entry name" value="UPF0102_YraN-like"/>
</dbReference>
<keyword evidence="4" id="KW-1185">Reference proteome</keyword>
<organism evidence="3 4">
    <name type="scientific">Siccibacter colletis</name>
    <dbReference type="NCBI Taxonomy" id="1505757"/>
    <lineage>
        <taxon>Bacteria</taxon>
        <taxon>Pseudomonadati</taxon>
        <taxon>Pseudomonadota</taxon>
        <taxon>Gammaproteobacteria</taxon>
        <taxon>Enterobacterales</taxon>
        <taxon>Enterobacteriaceae</taxon>
        <taxon>Siccibacter</taxon>
    </lineage>
</organism>
<dbReference type="Gene3D" id="3.40.1350.10">
    <property type="match status" value="1"/>
</dbReference>
<dbReference type="Proteomes" id="UP001156318">
    <property type="component" value="Chromosome"/>
</dbReference>
<dbReference type="NCBIfam" id="NF009150">
    <property type="entry name" value="PRK12497.1-3"/>
    <property type="match status" value="1"/>
</dbReference>
<dbReference type="PANTHER" id="PTHR34039">
    <property type="entry name" value="UPF0102 PROTEIN YRAN"/>
    <property type="match status" value="1"/>
</dbReference>
<protein>
    <recommendedName>
        <fullName evidence="2">UPF0102 protein KFZ77_02470</fullName>
    </recommendedName>
</protein>
<accession>A0ABY6JFB2</accession>
<dbReference type="SUPFAM" id="SSF52980">
    <property type="entry name" value="Restriction endonuclease-like"/>
    <property type="match status" value="1"/>
</dbReference>
<proteinExistence type="inferred from homology"/>
<name>A0ABY6JFB2_9ENTR</name>
<comment type="similarity">
    <text evidence="1 2">Belongs to the UPF0102 family.</text>
</comment>
<dbReference type="PANTHER" id="PTHR34039:SF1">
    <property type="entry name" value="UPF0102 PROTEIN YRAN"/>
    <property type="match status" value="1"/>
</dbReference>
<dbReference type="RefSeq" id="WP_072001938.1">
    <property type="nucleotide sequence ID" value="NZ_CP074352.1"/>
</dbReference>
<dbReference type="HAMAP" id="MF_00048">
    <property type="entry name" value="UPF0102"/>
    <property type="match status" value="1"/>
</dbReference>
<sequence length="131" mass="14752">MAQIPAGSNRPGELTRQQTGAAFETRARAWLERKGLRFVAANVHERGGEIDLIMMHRQVTVFIEVRYRRSARYGGAAASVTRSKQQKLLRAARVWLARHSGSFDTVDCRFDVLAFTGDDVEWITNAFTLPS</sequence>
<dbReference type="Pfam" id="PF02021">
    <property type="entry name" value="UPF0102"/>
    <property type="match status" value="1"/>
</dbReference>
<dbReference type="NCBIfam" id="TIGR00252">
    <property type="entry name" value="YraN family protein"/>
    <property type="match status" value="1"/>
</dbReference>
<reference evidence="3 4" key="1">
    <citation type="submission" date="2021-05" db="EMBL/GenBank/DDBJ databases">
        <title>Isolation, identification, and the growth promoting effects of Pantoea dispersa strain YSD J2 from the aboveground leaves of Cyperus esculentus L.Var. Sativus.</title>
        <authorList>
            <person name="Wang S."/>
            <person name="Tang X.M."/>
            <person name="Huang Y.N."/>
        </authorList>
    </citation>
    <scope>NUCLEOTIDE SEQUENCE [LARGE SCALE GENOMIC DNA]</scope>
    <source>
        <strain evidence="4">YSD YN2</strain>
    </source>
</reference>
<evidence type="ECO:0000313" key="3">
    <source>
        <dbReference type="EMBL" id="UYU32404.1"/>
    </source>
</evidence>
<dbReference type="InterPro" id="IPR011335">
    <property type="entry name" value="Restrct_endonuc-II-like"/>
</dbReference>
<evidence type="ECO:0000256" key="1">
    <source>
        <dbReference type="ARBA" id="ARBA00006738"/>
    </source>
</evidence>
<evidence type="ECO:0000256" key="2">
    <source>
        <dbReference type="HAMAP-Rule" id="MF_00048"/>
    </source>
</evidence>
<evidence type="ECO:0000313" key="4">
    <source>
        <dbReference type="Proteomes" id="UP001156318"/>
    </source>
</evidence>
<gene>
    <name evidence="3" type="ORF">KFZ77_02470</name>
</gene>
<dbReference type="InterPro" id="IPR011856">
    <property type="entry name" value="tRNA_endonuc-like_dom_sf"/>
</dbReference>